<evidence type="ECO:0000256" key="2">
    <source>
        <dbReference type="SAM" id="SignalP"/>
    </source>
</evidence>
<dbReference type="Proteomes" id="UP000441609">
    <property type="component" value="Unassembled WGS sequence"/>
</dbReference>
<dbReference type="AlphaFoldDB" id="A0A3E4MRQ8"/>
<dbReference type="Proteomes" id="UP000461276">
    <property type="component" value="Unassembled WGS sequence"/>
</dbReference>
<dbReference type="SMART" id="SM00028">
    <property type="entry name" value="TPR"/>
    <property type="match status" value="2"/>
</dbReference>
<evidence type="ECO:0000313" key="7">
    <source>
        <dbReference type="Proteomes" id="UP000441609"/>
    </source>
</evidence>
<name>A0A3E4MRQ8_PARDI</name>
<feature type="repeat" description="TPR" evidence="1">
    <location>
        <begin position="328"/>
        <end position="361"/>
    </location>
</feature>
<accession>A0A3E4MRQ8</accession>
<dbReference type="Pfam" id="PF00515">
    <property type="entry name" value="TPR_1"/>
    <property type="match status" value="1"/>
</dbReference>
<dbReference type="PROSITE" id="PS50005">
    <property type="entry name" value="TPR"/>
    <property type="match status" value="2"/>
</dbReference>
<reference evidence="6 7" key="1">
    <citation type="journal article" date="2019" name="Nat. Med.">
        <title>A library of human gut bacterial isolates paired with longitudinal multiomics data enables mechanistic microbiome research.</title>
        <authorList>
            <person name="Poyet M."/>
            <person name="Groussin M."/>
            <person name="Gibbons S.M."/>
            <person name="Avila-Pacheco J."/>
            <person name="Jiang X."/>
            <person name="Kearney S.M."/>
            <person name="Perrotta A.R."/>
            <person name="Berdy B."/>
            <person name="Zhao S."/>
            <person name="Lieberman T.D."/>
            <person name="Swanson P.K."/>
            <person name="Smith M."/>
            <person name="Roesemann S."/>
            <person name="Alexander J.E."/>
            <person name="Rich S.A."/>
            <person name="Livny J."/>
            <person name="Vlamakis H."/>
            <person name="Clish C."/>
            <person name="Bullock K."/>
            <person name="Deik A."/>
            <person name="Scott J."/>
            <person name="Pierce K.A."/>
            <person name="Xavier R.J."/>
            <person name="Alm E.J."/>
        </authorList>
    </citation>
    <scope>NUCLEOTIDE SEQUENCE [LARGE SCALE GENOMIC DNA]</scope>
    <source>
        <strain evidence="5 7">BIOML-A20</strain>
        <strain evidence="4 6">BIOML-A32</strain>
        <strain evidence="3 8">BIOML-A9</strain>
    </source>
</reference>
<dbReference type="EMBL" id="WKMY01000015">
    <property type="protein sequence ID" value="MRY95044.1"/>
    <property type="molecule type" value="Genomic_DNA"/>
</dbReference>
<proteinExistence type="predicted"/>
<evidence type="ECO:0000313" key="8">
    <source>
        <dbReference type="Proteomes" id="UP000461276"/>
    </source>
</evidence>
<evidence type="ECO:0000313" key="6">
    <source>
        <dbReference type="Proteomes" id="UP000441358"/>
    </source>
</evidence>
<feature type="chain" id="PRO_5039800600" evidence="2">
    <location>
        <begin position="22"/>
        <end position="454"/>
    </location>
</feature>
<dbReference type="RefSeq" id="WP_005861558.1">
    <property type="nucleotide sequence ID" value="NZ_CAXSPS010000008.1"/>
</dbReference>
<gene>
    <name evidence="4" type="ORF">GKD66_08955</name>
    <name evidence="3" type="ORF">GKD67_17775</name>
    <name evidence="5" type="ORF">GKD70_19140</name>
</gene>
<comment type="caution">
    <text evidence="4">The sequence shown here is derived from an EMBL/GenBank/DDBJ whole genome shotgun (WGS) entry which is preliminary data.</text>
</comment>
<protein>
    <submittedName>
        <fullName evidence="4">Tetratricopeptide repeat protein</fullName>
    </submittedName>
</protein>
<keyword evidence="1" id="KW-0802">TPR repeat</keyword>
<dbReference type="InterPro" id="IPR011990">
    <property type="entry name" value="TPR-like_helical_dom_sf"/>
</dbReference>
<dbReference type="OrthoDB" id="1522899at2"/>
<dbReference type="Gene3D" id="1.25.40.10">
    <property type="entry name" value="Tetratricopeptide repeat domain"/>
    <property type="match status" value="1"/>
</dbReference>
<sequence>MKIKVLLLALGCTMGTLGAYAQKGVDNGTQFGSGEDSVRCITNISLFVPYAKAGNFKDAYDFWKIVYDECPAATKDIYLYGVKIMGWKIAQEKDPAKKNALIDDLMGVYDKRVKYFGNDRRYGKDWIVARKVQDYLAQTGDNADYNQAYTWLKEIVDEKGADTEALGLSLFSFSSMKKMLNDPNFKEQYIQDYLKVSAGLDAQLKAAQAANNQKEVNALTAYKSGVDNAFANSGAADCETLQNLYAAKIEENKDNLPYLKETISLLRRTGCQEIEAYFLASDYAYRQEPSAEAAVGLGKKAVKIKDYDTAIKYFDEAANLETDATSKADDYYMIALLLFEQNAYSKARQYCQKALEVNPNYGNAYLLIGKMYAATSKSVFPNDGVLARAAYNAAIDKFEKAKQVDPSVAEEANTLISSYRAHLPSTEEIFMHPDLEKGKPFTVGGWIGERTTIR</sequence>
<evidence type="ECO:0000313" key="3">
    <source>
        <dbReference type="EMBL" id="MRY95044.1"/>
    </source>
</evidence>
<dbReference type="OMA" id="GCWIGET"/>
<evidence type="ECO:0000256" key="1">
    <source>
        <dbReference type="PROSITE-ProRule" id="PRU00339"/>
    </source>
</evidence>
<organism evidence="4 6">
    <name type="scientific">Parabacteroides distasonis</name>
    <dbReference type="NCBI Taxonomy" id="823"/>
    <lineage>
        <taxon>Bacteria</taxon>
        <taxon>Pseudomonadati</taxon>
        <taxon>Bacteroidota</taxon>
        <taxon>Bacteroidia</taxon>
        <taxon>Bacteroidales</taxon>
        <taxon>Tannerellaceae</taxon>
        <taxon>Parabacteroides</taxon>
    </lineage>
</organism>
<dbReference type="SUPFAM" id="SSF48452">
    <property type="entry name" value="TPR-like"/>
    <property type="match status" value="1"/>
</dbReference>
<feature type="repeat" description="TPR" evidence="1">
    <location>
        <begin position="291"/>
        <end position="324"/>
    </location>
</feature>
<dbReference type="EMBL" id="WKMO01000023">
    <property type="protein sequence ID" value="MSB75380.1"/>
    <property type="molecule type" value="Genomic_DNA"/>
</dbReference>
<dbReference type="DNASU" id="5305272"/>
<dbReference type="InterPro" id="IPR019734">
    <property type="entry name" value="TPR_rpt"/>
</dbReference>
<dbReference type="Proteomes" id="UP000441358">
    <property type="component" value="Unassembled WGS sequence"/>
</dbReference>
<evidence type="ECO:0000313" key="4">
    <source>
        <dbReference type="EMBL" id="MRZ50351.1"/>
    </source>
</evidence>
<keyword evidence="2" id="KW-0732">Signal</keyword>
<dbReference type="EMBL" id="WKMC01000005">
    <property type="protein sequence ID" value="MRZ50351.1"/>
    <property type="molecule type" value="Genomic_DNA"/>
</dbReference>
<feature type="signal peptide" evidence="2">
    <location>
        <begin position="1"/>
        <end position="21"/>
    </location>
</feature>
<evidence type="ECO:0000313" key="5">
    <source>
        <dbReference type="EMBL" id="MSB75380.1"/>
    </source>
</evidence>